<evidence type="ECO:0000256" key="1">
    <source>
        <dbReference type="SAM" id="MobiDB-lite"/>
    </source>
</evidence>
<dbReference type="GO" id="GO:0004467">
    <property type="term" value="F:long-chain fatty acid-CoA ligase activity"/>
    <property type="evidence" value="ECO:0007669"/>
    <property type="project" value="TreeGrafter"/>
</dbReference>
<proteinExistence type="predicted"/>
<dbReference type="PANTHER" id="PTHR43272">
    <property type="entry name" value="LONG-CHAIN-FATTY-ACID--COA LIGASE"/>
    <property type="match status" value="1"/>
</dbReference>
<dbReference type="GO" id="GO:0005783">
    <property type="term" value="C:endoplasmic reticulum"/>
    <property type="evidence" value="ECO:0007669"/>
    <property type="project" value="TreeGrafter"/>
</dbReference>
<dbReference type="EMBL" id="CACVBS010000061">
    <property type="protein sequence ID" value="CAA7267615.1"/>
    <property type="molecule type" value="Genomic_DNA"/>
</dbReference>
<dbReference type="OrthoDB" id="1700726at2759"/>
<accession>A0A8S0W2H8</accession>
<dbReference type="SUPFAM" id="SSF56801">
    <property type="entry name" value="Acetyl-CoA synthetase-like"/>
    <property type="match status" value="1"/>
</dbReference>
<comment type="caution">
    <text evidence="4">The sequence shown here is derived from an EMBL/GenBank/DDBJ whole genome shotgun (WGS) entry which is preliminary data.</text>
</comment>
<feature type="domain" description="AMP-dependent synthetase/ligase" evidence="3">
    <location>
        <begin position="97"/>
        <end position="529"/>
    </location>
</feature>
<dbReference type="PANTHER" id="PTHR43272:SF11">
    <property type="entry name" value="AMP-DEPENDENT SYNTHETASE_LIGASE DOMAIN-CONTAINING PROTEIN"/>
    <property type="match status" value="1"/>
</dbReference>
<reference evidence="4 5" key="1">
    <citation type="submission" date="2020-01" db="EMBL/GenBank/DDBJ databases">
        <authorList>
            <person name="Gupta K D."/>
        </authorList>
    </citation>
    <scope>NUCLEOTIDE SEQUENCE [LARGE SCALE GENOMIC DNA]</scope>
</reference>
<evidence type="ECO:0000313" key="5">
    <source>
        <dbReference type="Proteomes" id="UP000467700"/>
    </source>
</evidence>
<organism evidence="4 5">
    <name type="scientific">Cyclocybe aegerita</name>
    <name type="common">Black poplar mushroom</name>
    <name type="synonym">Agrocybe aegerita</name>
    <dbReference type="NCBI Taxonomy" id="1973307"/>
    <lineage>
        <taxon>Eukaryota</taxon>
        <taxon>Fungi</taxon>
        <taxon>Dikarya</taxon>
        <taxon>Basidiomycota</taxon>
        <taxon>Agaricomycotina</taxon>
        <taxon>Agaricomycetes</taxon>
        <taxon>Agaricomycetidae</taxon>
        <taxon>Agaricales</taxon>
        <taxon>Agaricineae</taxon>
        <taxon>Bolbitiaceae</taxon>
        <taxon>Cyclocybe</taxon>
    </lineage>
</organism>
<feature type="transmembrane region" description="Helical" evidence="2">
    <location>
        <begin position="12"/>
        <end position="31"/>
    </location>
</feature>
<name>A0A8S0W2H8_CYCAE</name>
<dbReference type="Proteomes" id="UP000467700">
    <property type="component" value="Unassembled WGS sequence"/>
</dbReference>
<evidence type="ECO:0000313" key="4">
    <source>
        <dbReference type="EMBL" id="CAA7267615.1"/>
    </source>
</evidence>
<keyword evidence="2" id="KW-1133">Transmembrane helix</keyword>
<dbReference type="Gene3D" id="3.40.50.12780">
    <property type="entry name" value="N-terminal domain of ligase-like"/>
    <property type="match status" value="1"/>
</dbReference>
<protein>
    <recommendedName>
        <fullName evidence="3">AMP-dependent synthetase/ligase domain-containing protein</fullName>
    </recommendedName>
</protein>
<dbReference type="AlphaFoldDB" id="A0A8S0W2H8"/>
<evidence type="ECO:0000259" key="3">
    <source>
        <dbReference type="Pfam" id="PF00501"/>
    </source>
</evidence>
<keyword evidence="2" id="KW-0472">Membrane</keyword>
<sequence>MPAISDYMQTDDLTILLALISATVFLLNNLYKPQPLVHPILLGRQSDVGRARNPTESAVYRNYGTGLMGRFPLRPGKDVHILADFVRTEVDAPRTLWSTKLTNSALQDRAAALGTGLIRLARLQPGRSKVLLLLNDCLEFVVADLALASHSITSLTLSSPNLLTPVLEAHPPSAIITHAFLLPQLLEHIYDSGDRKAEHVIVVVGEPTTQAMASVASNVKVLHYVDIEREGVKVEKILSPVPSPNDVFTISFYEDAAGHVQGAQLTHENITAGVAAVRALFPVSHALSSLDTIASAQSMNTAYGRAIAYTAIYEGTSFASIASSEIYHKDEKDIKPETAETLATRKYPIPSPTILFLKPGHLRSLVSGITREAKQSWLLHAFGWRHKLAGVADGFVTNQSLWDRLLFDGARAKVLGNVGATVRAVVVSGGNVENSALTPARIALSVPLVNAFTHPLSTAPVLASHPLDLQDFPSLSSVSSSPSSSPQPPPAHTGPPGVNVEVKLVGVDDEAVEAGGDPTGRLLVRGPPIGKVLGLEDYVDVMGLSVGPGGGAGGNTTGGASGGPGVNGSGAEGGDGWTDTEVVARVMSNGAFVLVGSVGAGKS</sequence>
<evidence type="ECO:0000256" key="2">
    <source>
        <dbReference type="SAM" id="Phobius"/>
    </source>
</evidence>
<dbReference type="InterPro" id="IPR042099">
    <property type="entry name" value="ANL_N_sf"/>
</dbReference>
<feature type="compositionally biased region" description="Gly residues" evidence="1">
    <location>
        <begin position="553"/>
        <end position="576"/>
    </location>
</feature>
<keyword evidence="5" id="KW-1185">Reference proteome</keyword>
<feature type="region of interest" description="Disordered" evidence="1">
    <location>
        <begin position="473"/>
        <end position="499"/>
    </location>
</feature>
<dbReference type="Pfam" id="PF00501">
    <property type="entry name" value="AMP-binding"/>
    <property type="match status" value="1"/>
</dbReference>
<keyword evidence="2" id="KW-0812">Transmembrane</keyword>
<gene>
    <name evidence="4" type="ORF">AAE3_LOCUS9845</name>
</gene>
<dbReference type="InterPro" id="IPR000873">
    <property type="entry name" value="AMP-dep_synth/lig_dom"/>
</dbReference>
<dbReference type="GO" id="GO:0016020">
    <property type="term" value="C:membrane"/>
    <property type="evidence" value="ECO:0007669"/>
    <property type="project" value="TreeGrafter"/>
</dbReference>
<feature type="compositionally biased region" description="Low complexity" evidence="1">
    <location>
        <begin position="473"/>
        <end position="484"/>
    </location>
</feature>
<feature type="region of interest" description="Disordered" evidence="1">
    <location>
        <begin position="553"/>
        <end position="577"/>
    </location>
</feature>